<organism evidence="1 2">
    <name type="scientific">Myxococcus xanthus</name>
    <dbReference type="NCBI Taxonomy" id="34"/>
    <lineage>
        <taxon>Bacteria</taxon>
        <taxon>Pseudomonadati</taxon>
        <taxon>Myxococcota</taxon>
        <taxon>Myxococcia</taxon>
        <taxon>Myxococcales</taxon>
        <taxon>Cystobacterineae</taxon>
        <taxon>Myxococcaceae</taxon>
        <taxon>Myxococcus</taxon>
    </lineage>
</organism>
<proteinExistence type="predicted"/>
<reference evidence="1 2" key="1">
    <citation type="journal article" date="2019" name="Science">
        <title>Social genes are selection hotspots in kin groups of a soil microbe.</title>
        <authorList>
            <person name="Wielgoss S."/>
            <person name="Wolfensberger R."/>
            <person name="Sun L."/>
            <person name="Fiegna F."/>
            <person name="Velicer G.J."/>
        </authorList>
    </citation>
    <scope>NUCLEOTIDE SEQUENCE [LARGE SCALE GENOMIC DNA]</scope>
    <source>
        <strain evidence="1 2">MC3.5.9c15</strain>
    </source>
</reference>
<sequence>MLWRSLGCLADDCMQPRRELVGNYSHWSQFSCHEELKDTAQGVKIGPLIDLASALKLLRSGERDRSHGVERPRLPC</sequence>
<evidence type="ECO:0000313" key="1">
    <source>
        <dbReference type="EMBL" id="QDE68859.1"/>
    </source>
</evidence>
<evidence type="ECO:0000313" key="2">
    <source>
        <dbReference type="Proteomes" id="UP000320179"/>
    </source>
</evidence>
<dbReference type="Proteomes" id="UP000320179">
    <property type="component" value="Chromosome"/>
</dbReference>
<gene>
    <name evidence="1" type="ORF">BHS09_18770</name>
</gene>
<dbReference type="AlphaFoldDB" id="A0AAE6KT47"/>
<name>A0AAE6KT47_MYXXA</name>
<accession>A0AAE6KT47</accession>
<protein>
    <submittedName>
        <fullName evidence="1">Uncharacterized protein</fullName>
    </submittedName>
</protein>
<dbReference type="EMBL" id="CP017174">
    <property type="protein sequence ID" value="QDE68859.1"/>
    <property type="molecule type" value="Genomic_DNA"/>
</dbReference>